<dbReference type="Pfam" id="PF02463">
    <property type="entry name" value="SMC_N"/>
    <property type="match status" value="1"/>
</dbReference>
<keyword evidence="13" id="KW-0131">Cell cycle</keyword>
<reference evidence="17" key="1">
    <citation type="submission" date="2025-08" db="UniProtKB">
        <authorList>
            <consortium name="Ensembl"/>
        </authorList>
    </citation>
    <scope>IDENTIFICATION</scope>
</reference>
<reference evidence="17" key="2">
    <citation type="submission" date="2025-09" db="UniProtKB">
        <authorList>
            <consortium name="Ensembl"/>
        </authorList>
    </citation>
    <scope>IDENTIFICATION</scope>
</reference>
<evidence type="ECO:0000256" key="8">
    <source>
        <dbReference type="ARBA" id="ARBA00022776"/>
    </source>
</evidence>
<dbReference type="SUPFAM" id="SSF75553">
    <property type="entry name" value="Smc hinge domain"/>
    <property type="match status" value="1"/>
</dbReference>
<protein>
    <recommendedName>
        <fullName evidence="4">Structural maintenance of chromosomes protein 4</fullName>
    </recommendedName>
</protein>
<feature type="coiled-coil region" evidence="14">
    <location>
        <begin position="123"/>
        <end position="150"/>
    </location>
</feature>
<evidence type="ECO:0000256" key="9">
    <source>
        <dbReference type="ARBA" id="ARBA00022840"/>
    </source>
</evidence>
<dbReference type="Gene3D" id="3.40.50.300">
    <property type="entry name" value="P-loop containing nucleotide triphosphate hydrolases"/>
    <property type="match status" value="1"/>
</dbReference>
<evidence type="ECO:0000256" key="11">
    <source>
        <dbReference type="ARBA" id="ARBA00023067"/>
    </source>
</evidence>
<feature type="domain" description="RecF/RecN/SMC N-terminal" evidence="15">
    <location>
        <begin position="255"/>
        <end position="624"/>
    </location>
</feature>
<evidence type="ECO:0000256" key="12">
    <source>
        <dbReference type="ARBA" id="ARBA00023242"/>
    </source>
</evidence>
<keyword evidence="7" id="KW-0547">Nucleotide-binding</keyword>
<dbReference type="Proteomes" id="UP000694388">
    <property type="component" value="Unplaced"/>
</dbReference>
<dbReference type="GO" id="GO:0007076">
    <property type="term" value="P:mitotic chromosome condensation"/>
    <property type="evidence" value="ECO:0007669"/>
    <property type="project" value="TreeGrafter"/>
</dbReference>
<keyword evidence="6" id="KW-0132">Cell division</keyword>
<keyword evidence="8" id="KW-0498">Mitosis</keyword>
<evidence type="ECO:0000256" key="4">
    <source>
        <dbReference type="ARBA" id="ARBA00018693"/>
    </source>
</evidence>
<dbReference type="GO" id="GO:0000796">
    <property type="term" value="C:condensin complex"/>
    <property type="evidence" value="ECO:0007669"/>
    <property type="project" value="TreeGrafter"/>
</dbReference>
<evidence type="ECO:0000256" key="13">
    <source>
        <dbReference type="ARBA" id="ARBA00023306"/>
    </source>
</evidence>
<evidence type="ECO:0000313" key="17">
    <source>
        <dbReference type="Ensembl" id="ENSEBUP00000012968.1"/>
    </source>
</evidence>
<evidence type="ECO:0000256" key="2">
    <source>
        <dbReference type="ARBA" id="ARBA00004286"/>
    </source>
</evidence>
<keyword evidence="12" id="KW-0539">Nucleus</keyword>
<evidence type="ECO:0000256" key="5">
    <source>
        <dbReference type="ARBA" id="ARBA00022454"/>
    </source>
</evidence>
<dbReference type="Gene3D" id="3.30.70.1620">
    <property type="match status" value="1"/>
</dbReference>
<comment type="subcellular location">
    <subcellularLocation>
        <location evidence="2">Chromosome</location>
    </subcellularLocation>
    <subcellularLocation>
        <location evidence="1">Nucleus</location>
    </subcellularLocation>
</comment>
<dbReference type="InterPro" id="IPR003395">
    <property type="entry name" value="RecF/RecN/SMC_N"/>
</dbReference>
<dbReference type="PANTHER" id="PTHR18937">
    <property type="entry name" value="STRUCTURAL MAINTENANCE OF CHROMOSOMES SMC FAMILY MEMBER"/>
    <property type="match status" value="1"/>
</dbReference>
<evidence type="ECO:0000256" key="6">
    <source>
        <dbReference type="ARBA" id="ARBA00022618"/>
    </source>
</evidence>
<dbReference type="InterPro" id="IPR027417">
    <property type="entry name" value="P-loop_NTPase"/>
</dbReference>
<dbReference type="GO" id="GO:0005634">
    <property type="term" value="C:nucleus"/>
    <property type="evidence" value="ECO:0007669"/>
    <property type="project" value="UniProtKB-SubCell"/>
</dbReference>
<dbReference type="Pfam" id="PF06470">
    <property type="entry name" value="SMC_hinge"/>
    <property type="match status" value="1"/>
</dbReference>
<keyword evidence="10 14" id="KW-0175">Coiled coil</keyword>
<dbReference type="OMA" id="PIMENEY"/>
<dbReference type="GO" id="GO:0051301">
    <property type="term" value="P:cell division"/>
    <property type="evidence" value="ECO:0007669"/>
    <property type="project" value="UniProtKB-KW"/>
</dbReference>
<dbReference type="InterPro" id="IPR010935">
    <property type="entry name" value="SMC_hinge"/>
</dbReference>
<dbReference type="GO" id="GO:0005524">
    <property type="term" value="F:ATP binding"/>
    <property type="evidence" value="ECO:0007669"/>
    <property type="project" value="UniProtKB-KW"/>
</dbReference>
<proteinExistence type="inferred from homology"/>
<accession>A0A8C4QCG1</accession>
<name>A0A8C4QCG1_EPTBU</name>
<organism evidence="17 18">
    <name type="scientific">Eptatretus burgeri</name>
    <name type="common">Inshore hagfish</name>
    <dbReference type="NCBI Taxonomy" id="7764"/>
    <lineage>
        <taxon>Eukaryota</taxon>
        <taxon>Metazoa</taxon>
        <taxon>Chordata</taxon>
        <taxon>Craniata</taxon>
        <taxon>Vertebrata</taxon>
        <taxon>Cyclostomata</taxon>
        <taxon>Myxini</taxon>
        <taxon>Myxiniformes</taxon>
        <taxon>Myxinidae</taxon>
        <taxon>Eptatretinae</taxon>
        <taxon>Eptatretus</taxon>
    </lineage>
</organism>
<keyword evidence="5" id="KW-0158">Chromosome</keyword>
<keyword evidence="11" id="KW-0226">DNA condensation</keyword>
<dbReference type="AlphaFoldDB" id="A0A8C4QCG1"/>
<evidence type="ECO:0000259" key="16">
    <source>
        <dbReference type="Pfam" id="PF06470"/>
    </source>
</evidence>
<sequence>MDTAQACVTFLKNNNIGLATFIGLDKMQVWTETSQKVVNIPKGVSRLYDLVTVREPAVMPAFYFALRNTLVADDLTQATRVAFGGDIRWRVVTLQGQLIETYGTMSGGGRQVMKGKMGSALVCEVDQGEMEQLEQEMERKSTAVQRNAAERIDLETRVQNLHKSVCDMQFQLEKAKAAVQGFVEQERALQTQVKELEATTKAAKPDPDKLRIMENDVQSYRKEHKSAVARAKAVETEVQHLTECIVEATAGRLGIKQEEADGLVRDLDDCAASINKAQVGKKAAERNLCKAGEVMERLEQELEKNNKPEIKLNEQIKNLEESAAVIVKECDKIEEKLKEVKSARSELFSAIRLLEGEEQDVEKEALVVRLCFEQVEAKVSEQQNAIQHWKKEISKLSLHLLDGSGKFEKLPQLSPTESESLPSISELKNRIAVLDEQLQLQKPNMATIMEFHKKEEVYMARVAELDTITSERDEFRRAHEDLRRQRLDNFMSGFNTISMRLKENYQMLTQGGDAELELADSLDPFSDGIVFSVRPPKKSWKKIFNLSGGEKTLSSLALVFALHHFKPTPLYFMDEIDAALDFKNVSIVALYVYEQTKNAQFIIISLRNNMFEMADRLIGIYKTCSTTKSVAINPKTIVLPETTTLGQF</sequence>
<evidence type="ECO:0000313" key="18">
    <source>
        <dbReference type="Proteomes" id="UP000694388"/>
    </source>
</evidence>
<dbReference type="PANTHER" id="PTHR18937:SF172">
    <property type="entry name" value="STRUCTURAL MAINTENANCE OF CHROMOSOMES PROTEIN"/>
    <property type="match status" value="1"/>
</dbReference>
<evidence type="ECO:0000259" key="15">
    <source>
        <dbReference type="Pfam" id="PF02463"/>
    </source>
</evidence>
<evidence type="ECO:0000256" key="10">
    <source>
        <dbReference type="ARBA" id="ARBA00023054"/>
    </source>
</evidence>
<dbReference type="InterPro" id="IPR036277">
    <property type="entry name" value="SMC_hinge_sf"/>
</dbReference>
<evidence type="ECO:0000256" key="1">
    <source>
        <dbReference type="ARBA" id="ARBA00004123"/>
    </source>
</evidence>
<dbReference type="FunFam" id="3.40.50.300:FF:000481">
    <property type="entry name" value="Structural maintenance of chromosomes 4"/>
    <property type="match status" value="1"/>
</dbReference>
<evidence type="ECO:0000256" key="7">
    <source>
        <dbReference type="ARBA" id="ARBA00022741"/>
    </source>
</evidence>
<feature type="domain" description="SMC hinge" evidence="16">
    <location>
        <begin position="2"/>
        <end position="82"/>
    </location>
</feature>
<evidence type="ECO:0000256" key="14">
    <source>
        <dbReference type="SAM" id="Coils"/>
    </source>
</evidence>
<dbReference type="SUPFAM" id="SSF52540">
    <property type="entry name" value="P-loop containing nucleoside triphosphate hydrolases"/>
    <property type="match status" value="1"/>
</dbReference>
<keyword evidence="18" id="KW-1185">Reference proteome</keyword>
<feature type="coiled-coil region" evidence="14">
    <location>
        <begin position="179"/>
        <end position="237"/>
    </location>
</feature>
<keyword evidence="9" id="KW-0067">ATP-binding</keyword>
<evidence type="ECO:0000256" key="3">
    <source>
        <dbReference type="ARBA" id="ARBA00006005"/>
    </source>
</evidence>
<comment type="similarity">
    <text evidence="3">Belongs to the SMC family. SMC4 subfamily.</text>
</comment>
<dbReference type="Ensembl" id="ENSEBUT00000013542.1">
    <property type="protein sequence ID" value="ENSEBUP00000012968.1"/>
    <property type="gene ID" value="ENSEBUG00000008194.1"/>
</dbReference>